<accession>G4TRD5</accession>
<dbReference type="Gene3D" id="3.80.10.10">
    <property type="entry name" value="Ribonuclease Inhibitor"/>
    <property type="match status" value="1"/>
</dbReference>
<dbReference type="OrthoDB" id="3365698at2759"/>
<evidence type="ECO:0000313" key="4">
    <source>
        <dbReference type="Proteomes" id="UP000007148"/>
    </source>
</evidence>
<dbReference type="AlphaFoldDB" id="G4TRD5"/>
<dbReference type="PANTHER" id="PTHR38926:SF5">
    <property type="entry name" value="F-BOX AND LEUCINE-RICH REPEAT PROTEIN 6"/>
    <property type="match status" value="1"/>
</dbReference>
<sequence length="571" mass="65824">MSRPRRSISRKDYSELEELDGAREYELSAIGQELIYPLEPFPSDQEVAKARIATRDGESKLIRLNTRRERILSQLEDIENERMMVENELVVPRSIVTRLRDIPQEVLSMIFEACTEDPDFSPWTVMQINRKWRSVALHTRSLWSKICIFNDRSHHFMRKSRSARQDAGYELCDSLSRLQLAVARSAGGPLDIILDVLGYDTSIRWYNPDQKRRTIELITCLKSVEGRIRTLDLRESNCRLVDDLPFEDISLPFLESAMVHGRMKELLKRIWTTAPNLRRLSYSLDRNTELNLNLPAGNRITDLRIHGGNHTRSDKMEVSEHLAQAIISAECLTHLTLNGLFIYAPSRQTTLFHPELRHLKLVNVQLWRILELPLLESLDMGFCTTFESDARTLILPSLLSLTLDQIVNYHNAKINAPMLQELTINGRSSSPQLTVFLDLAEMCLRTGHALLRKLVLHDCDMKTWVRQCIDTLDGFPQLEELILSKTILTKSFFDAFAGGILGTKFEPYRKPPICVALKTFRVSLIDIPHRSTDKAMRKWIPKALKARARRGYPLEMASMRENDTEGWKSLM</sequence>
<comment type="caution">
    <text evidence="3">The sequence shown here is derived from an EMBL/GenBank/DDBJ whole genome shotgun (WGS) entry which is preliminary data.</text>
</comment>
<gene>
    <name evidence="3" type="ORF">PIIN_07831</name>
</gene>
<evidence type="ECO:0000256" key="1">
    <source>
        <dbReference type="SAM" id="Coils"/>
    </source>
</evidence>
<dbReference type="InParanoid" id="G4TRD5"/>
<reference evidence="3 4" key="1">
    <citation type="journal article" date="2011" name="PLoS Pathog.">
        <title>Endophytic Life Strategies Decoded by Genome and Transcriptome Analyses of the Mutualistic Root Symbiont Piriformospora indica.</title>
        <authorList>
            <person name="Zuccaro A."/>
            <person name="Lahrmann U."/>
            <person name="Guldener U."/>
            <person name="Langen G."/>
            <person name="Pfiffi S."/>
            <person name="Biedenkopf D."/>
            <person name="Wong P."/>
            <person name="Samans B."/>
            <person name="Grimm C."/>
            <person name="Basiewicz M."/>
            <person name="Murat C."/>
            <person name="Martin F."/>
            <person name="Kogel K.H."/>
        </authorList>
    </citation>
    <scope>NUCLEOTIDE SEQUENCE [LARGE SCALE GENOMIC DNA]</scope>
    <source>
        <strain evidence="3 4">DSM 11827</strain>
    </source>
</reference>
<name>G4TRD5_SERID</name>
<evidence type="ECO:0000259" key="2">
    <source>
        <dbReference type="PROSITE" id="PS50181"/>
    </source>
</evidence>
<feature type="domain" description="F-box" evidence="2">
    <location>
        <begin position="96"/>
        <end position="146"/>
    </location>
</feature>
<dbReference type="Proteomes" id="UP000007148">
    <property type="component" value="Unassembled WGS sequence"/>
</dbReference>
<proteinExistence type="predicted"/>
<dbReference type="PROSITE" id="PS50181">
    <property type="entry name" value="FBOX"/>
    <property type="match status" value="1"/>
</dbReference>
<dbReference type="EMBL" id="CAFZ01000260">
    <property type="protein sequence ID" value="CCA73878.1"/>
    <property type="molecule type" value="Genomic_DNA"/>
</dbReference>
<evidence type="ECO:0000313" key="3">
    <source>
        <dbReference type="EMBL" id="CCA73878.1"/>
    </source>
</evidence>
<dbReference type="HOGENOM" id="CLU_446969_0_0_1"/>
<feature type="coiled-coil region" evidence="1">
    <location>
        <begin position="61"/>
        <end position="88"/>
    </location>
</feature>
<protein>
    <recommendedName>
        <fullName evidence="2">F-box domain-containing protein</fullName>
    </recommendedName>
</protein>
<dbReference type="PANTHER" id="PTHR38926">
    <property type="entry name" value="F-BOX DOMAIN CONTAINING PROTEIN, EXPRESSED"/>
    <property type="match status" value="1"/>
</dbReference>
<dbReference type="InterPro" id="IPR032675">
    <property type="entry name" value="LRR_dom_sf"/>
</dbReference>
<organism evidence="3 4">
    <name type="scientific">Serendipita indica (strain DSM 11827)</name>
    <name type="common">Root endophyte fungus</name>
    <name type="synonym">Piriformospora indica</name>
    <dbReference type="NCBI Taxonomy" id="1109443"/>
    <lineage>
        <taxon>Eukaryota</taxon>
        <taxon>Fungi</taxon>
        <taxon>Dikarya</taxon>
        <taxon>Basidiomycota</taxon>
        <taxon>Agaricomycotina</taxon>
        <taxon>Agaricomycetes</taxon>
        <taxon>Sebacinales</taxon>
        <taxon>Serendipitaceae</taxon>
        <taxon>Serendipita</taxon>
    </lineage>
</organism>
<dbReference type="SUPFAM" id="SSF52047">
    <property type="entry name" value="RNI-like"/>
    <property type="match status" value="1"/>
</dbReference>
<keyword evidence="4" id="KW-1185">Reference proteome</keyword>
<keyword evidence="1" id="KW-0175">Coiled coil</keyword>
<dbReference type="InterPro" id="IPR001810">
    <property type="entry name" value="F-box_dom"/>
</dbReference>